<evidence type="ECO:0000256" key="4">
    <source>
        <dbReference type="ARBA" id="ARBA00022692"/>
    </source>
</evidence>
<keyword evidence="7 8" id="KW-0998">Cell outer membrane</keyword>
<keyword evidence="5 9" id="KW-0798">TonB box</keyword>
<dbReference type="SUPFAM" id="SSF56935">
    <property type="entry name" value="Porins"/>
    <property type="match status" value="1"/>
</dbReference>
<evidence type="ECO:0000256" key="3">
    <source>
        <dbReference type="ARBA" id="ARBA00022452"/>
    </source>
</evidence>
<accession>A0A0C1IW35</accession>
<gene>
    <name evidence="13" type="ORF">OI18_09385</name>
</gene>
<dbReference type="GO" id="GO:0009279">
    <property type="term" value="C:cell outer membrane"/>
    <property type="evidence" value="ECO:0007669"/>
    <property type="project" value="UniProtKB-SubCell"/>
</dbReference>
<evidence type="ECO:0000256" key="2">
    <source>
        <dbReference type="ARBA" id="ARBA00022448"/>
    </source>
</evidence>
<dbReference type="InterPro" id="IPR037066">
    <property type="entry name" value="Plug_dom_sf"/>
</dbReference>
<evidence type="ECO:0000256" key="6">
    <source>
        <dbReference type="ARBA" id="ARBA00023136"/>
    </source>
</evidence>
<comment type="similarity">
    <text evidence="8 9">Belongs to the TonB-dependent receptor family.</text>
</comment>
<feature type="domain" description="TonB-dependent receptor plug" evidence="12">
    <location>
        <begin position="116"/>
        <end position="238"/>
    </location>
</feature>
<protein>
    <recommendedName>
        <fullName evidence="15">TonB-dependent receptor</fullName>
    </recommendedName>
</protein>
<evidence type="ECO:0000256" key="9">
    <source>
        <dbReference type="RuleBase" id="RU003357"/>
    </source>
</evidence>
<feature type="domain" description="TonB-dependent receptor-like beta-barrel" evidence="11">
    <location>
        <begin position="372"/>
        <end position="887"/>
    </location>
</feature>
<dbReference type="Proteomes" id="UP000031408">
    <property type="component" value="Unassembled WGS sequence"/>
</dbReference>
<sequence length="933" mass="101662">MKITRLLLVLTAMLSTFSLFAQTTITGKITDSKTGTPLQGASVKIKSARTGTTTNEAGVFSITANPSDVLEITMVGYTIQSVPVGNETNLSISMEPAITDLSGVVLVGTRRAGRVKTETPVPVDVVNVGQVSLPTARMELTSIINYSAPSFNYNKQSGSDGADHIDLATLRGLGPDQTLVLVNGKRRHQTAFIAVFGTRGRGNSGTDLSALPLGAVDRVEILRDGASAQYGSDAIAGVINLVLKRNTGELTGNIGWSGYYDKKYNPAFEPELGQYVYNSKLDGNAFNANLNYGVNVGKQGGFINFTGNFVSSGKTYRQALATDETDKDWLPTNVYRRAHGDGSLDAGGGFFNAELPFANKKTSFYAFGGYNHKSSDAYAFTRNWSARPDRFPTDASGNMIDVPGIIKQTSDGEDYFNPHIQTKINDGSVAAGLKGNMGSWNWDLSNSIGYNDFHFYGDKTFNASLGADQTHFDDGGFRFTQNTVNLNTSREFNTVASGLNLAFGAELRNEWYKLKAGEEASYRNYDPTGEKAGGAQGFPGYQPSDEIKTDRTVLGVYADAELDVTSKWLVGAAARFENYNDFGSTFNWKVVTRYKLSNAVNLRGSFSTGFRAPSLQQINFSSTFTTVQGADIKEVKIAPNYSPITRAAGIPELKQEKSKNASLGFSAKLIDGLTLTVDGYWVEVKDRVVLSGQFSSEDEGLDPSLIEEMQRLDVSLAQFFANAVNTTNKGIDLVLEYNKAYGKNNLRLLLTGNIQDMSIDKINVPEKLSGTADLRATFLTEREQKFILASAPNSKVAFNAEYNWEKLGIGTRLTYFGKTVIYGYGDGTAEDFIPPFDRGDLYAYVPADLDSHPVKDEYSYDGKLVWDVYASYRLTKQVSLYLGADNITNNHPDLGFAPGAKGWAFNNETGGPWDAVQMGANGLRLFARVGFRF</sequence>
<dbReference type="SUPFAM" id="SSF49464">
    <property type="entry name" value="Carboxypeptidase regulatory domain-like"/>
    <property type="match status" value="1"/>
</dbReference>
<dbReference type="PROSITE" id="PS52016">
    <property type="entry name" value="TONB_DEPENDENT_REC_3"/>
    <property type="match status" value="1"/>
</dbReference>
<dbReference type="InterPro" id="IPR039426">
    <property type="entry name" value="TonB-dep_rcpt-like"/>
</dbReference>
<evidence type="ECO:0000313" key="13">
    <source>
        <dbReference type="EMBL" id="KIC94694.1"/>
    </source>
</evidence>
<dbReference type="InterPro" id="IPR012910">
    <property type="entry name" value="Plug_dom"/>
</dbReference>
<evidence type="ECO:0000256" key="7">
    <source>
        <dbReference type="ARBA" id="ARBA00023237"/>
    </source>
</evidence>
<evidence type="ECO:0000313" key="14">
    <source>
        <dbReference type="Proteomes" id="UP000031408"/>
    </source>
</evidence>
<dbReference type="EMBL" id="JSVC01000010">
    <property type="protein sequence ID" value="KIC94694.1"/>
    <property type="molecule type" value="Genomic_DNA"/>
</dbReference>
<comment type="subcellular location">
    <subcellularLocation>
        <location evidence="1 8">Cell outer membrane</location>
        <topology evidence="1 8">Multi-pass membrane protein</topology>
    </subcellularLocation>
</comment>
<dbReference type="InterPro" id="IPR036942">
    <property type="entry name" value="Beta-barrel_TonB_sf"/>
</dbReference>
<dbReference type="AlphaFoldDB" id="A0A0C1IW35"/>
<feature type="signal peptide" evidence="10">
    <location>
        <begin position="1"/>
        <end position="21"/>
    </location>
</feature>
<evidence type="ECO:0008006" key="15">
    <source>
        <dbReference type="Google" id="ProtNLM"/>
    </source>
</evidence>
<dbReference type="Gene3D" id="2.170.130.10">
    <property type="entry name" value="TonB-dependent receptor, plug domain"/>
    <property type="match status" value="1"/>
</dbReference>
<feature type="chain" id="PRO_5002151879" description="TonB-dependent receptor" evidence="10">
    <location>
        <begin position="22"/>
        <end position="933"/>
    </location>
</feature>
<evidence type="ECO:0000256" key="8">
    <source>
        <dbReference type="PROSITE-ProRule" id="PRU01360"/>
    </source>
</evidence>
<keyword evidence="10" id="KW-0732">Signal</keyword>
<keyword evidence="4 8" id="KW-0812">Transmembrane</keyword>
<keyword evidence="3 8" id="KW-1134">Transmembrane beta strand</keyword>
<dbReference type="OrthoDB" id="9805434at2"/>
<dbReference type="Pfam" id="PF07715">
    <property type="entry name" value="Plug"/>
    <property type="match status" value="1"/>
</dbReference>
<dbReference type="Pfam" id="PF13715">
    <property type="entry name" value="CarbopepD_reg_2"/>
    <property type="match status" value="1"/>
</dbReference>
<evidence type="ECO:0000256" key="10">
    <source>
        <dbReference type="SAM" id="SignalP"/>
    </source>
</evidence>
<dbReference type="Pfam" id="PF00593">
    <property type="entry name" value="TonB_dep_Rec_b-barrel"/>
    <property type="match status" value="1"/>
</dbReference>
<dbReference type="Gene3D" id="2.40.170.20">
    <property type="entry name" value="TonB-dependent receptor, beta-barrel domain"/>
    <property type="match status" value="1"/>
</dbReference>
<dbReference type="RefSeq" id="WP_039139332.1">
    <property type="nucleotide sequence ID" value="NZ_JSVC01000010.1"/>
</dbReference>
<comment type="caution">
    <text evidence="13">The sequence shown here is derived from an EMBL/GenBank/DDBJ whole genome shotgun (WGS) entry which is preliminary data.</text>
</comment>
<reference evidence="13 14" key="1">
    <citation type="submission" date="2014-11" db="EMBL/GenBank/DDBJ databases">
        <title>Genome sequence of Flavihumibacter solisilvae 3-3.</title>
        <authorList>
            <person name="Zhou G."/>
            <person name="Li M."/>
            <person name="Wang G."/>
        </authorList>
    </citation>
    <scope>NUCLEOTIDE SEQUENCE [LARGE SCALE GENOMIC DNA]</scope>
    <source>
        <strain evidence="13 14">3-3</strain>
    </source>
</reference>
<dbReference type="STRING" id="1349421.OI18_09385"/>
<keyword evidence="14" id="KW-1185">Reference proteome</keyword>
<keyword evidence="6 8" id="KW-0472">Membrane</keyword>
<dbReference type="InterPro" id="IPR008969">
    <property type="entry name" value="CarboxyPept-like_regulatory"/>
</dbReference>
<proteinExistence type="inferred from homology"/>
<dbReference type="PANTHER" id="PTHR47234">
    <property type="match status" value="1"/>
</dbReference>
<dbReference type="InterPro" id="IPR000531">
    <property type="entry name" value="Beta-barrel_TonB"/>
</dbReference>
<evidence type="ECO:0000259" key="11">
    <source>
        <dbReference type="Pfam" id="PF00593"/>
    </source>
</evidence>
<evidence type="ECO:0000256" key="1">
    <source>
        <dbReference type="ARBA" id="ARBA00004571"/>
    </source>
</evidence>
<dbReference type="PANTHER" id="PTHR47234:SF3">
    <property type="entry name" value="SECRETIN_TONB SHORT N-TERMINAL DOMAIN-CONTAINING PROTEIN"/>
    <property type="match status" value="1"/>
</dbReference>
<dbReference type="Gene3D" id="2.60.40.1120">
    <property type="entry name" value="Carboxypeptidase-like, regulatory domain"/>
    <property type="match status" value="1"/>
</dbReference>
<organism evidence="13 14">
    <name type="scientific">Flavihumibacter solisilvae</name>
    <dbReference type="NCBI Taxonomy" id="1349421"/>
    <lineage>
        <taxon>Bacteria</taxon>
        <taxon>Pseudomonadati</taxon>
        <taxon>Bacteroidota</taxon>
        <taxon>Chitinophagia</taxon>
        <taxon>Chitinophagales</taxon>
        <taxon>Chitinophagaceae</taxon>
        <taxon>Flavihumibacter</taxon>
    </lineage>
</organism>
<name>A0A0C1IW35_9BACT</name>
<evidence type="ECO:0000256" key="5">
    <source>
        <dbReference type="ARBA" id="ARBA00023077"/>
    </source>
</evidence>
<evidence type="ECO:0000259" key="12">
    <source>
        <dbReference type="Pfam" id="PF07715"/>
    </source>
</evidence>
<keyword evidence="2 8" id="KW-0813">Transport</keyword>